<gene>
    <name evidence="2" type="ORF">H2201_002939</name>
</gene>
<feature type="transmembrane region" description="Helical" evidence="1">
    <location>
        <begin position="523"/>
        <end position="544"/>
    </location>
</feature>
<evidence type="ECO:0000313" key="3">
    <source>
        <dbReference type="Proteomes" id="UP001172684"/>
    </source>
</evidence>
<dbReference type="Pfam" id="PF11915">
    <property type="entry name" value="DUF3433"/>
    <property type="match status" value="2"/>
</dbReference>
<feature type="transmembrane region" description="Helical" evidence="1">
    <location>
        <begin position="401"/>
        <end position="420"/>
    </location>
</feature>
<dbReference type="PANTHER" id="PTHR37544">
    <property type="entry name" value="SPRAY-RELATED"/>
    <property type="match status" value="1"/>
</dbReference>
<protein>
    <recommendedName>
        <fullName evidence="4">ML-like domain-containing protein</fullName>
    </recommendedName>
</protein>
<keyword evidence="1" id="KW-0472">Membrane</keyword>
<dbReference type="InterPro" id="IPR021840">
    <property type="entry name" value="DUF3433"/>
</dbReference>
<evidence type="ECO:0000256" key="1">
    <source>
        <dbReference type="SAM" id="Phobius"/>
    </source>
</evidence>
<keyword evidence="1" id="KW-1133">Transmembrane helix</keyword>
<proteinExistence type="predicted"/>
<feature type="transmembrane region" description="Helical" evidence="1">
    <location>
        <begin position="564"/>
        <end position="590"/>
    </location>
</feature>
<organism evidence="2 3">
    <name type="scientific">Coniosporium apollinis</name>
    <dbReference type="NCBI Taxonomy" id="61459"/>
    <lineage>
        <taxon>Eukaryota</taxon>
        <taxon>Fungi</taxon>
        <taxon>Dikarya</taxon>
        <taxon>Ascomycota</taxon>
        <taxon>Pezizomycotina</taxon>
        <taxon>Dothideomycetes</taxon>
        <taxon>Dothideomycetes incertae sedis</taxon>
        <taxon>Coniosporium</taxon>
    </lineage>
</organism>
<dbReference type="PANTHER" id="PTHR37544:SF1">
    <property type="entry name" value="PHOSPHORIBOSYLAMINOIMIDAZOLE-SUCCINOCARBOXAMIDE SYNTHASE"/>
    <property type="match status" value="1"/>
</dbReference>
<evidence type="ECO:0008006" key="4">
    <source>
        <dbReference type="Google" id="ProtNLM"/>
    </source>
</evidence>
<feature type="transmembrane region" description="Helical" evidence="1">
    <location>
        <begin position="93"/>
        <end position="118"/>
    </location>
</feature>
<sequence>MLITLEVLNHISKSNHGLSTTERSKRYLWAYGPVAVFTVVAAFWGQVEYRAKQVMPWRAMATGPTPALKSVLLDYVSPWNAWAMISAIRASHYIVVLAIIGSLIIKFALVVSTGLLMLQRVAITNHNTSLVATDKLDLAFDGSFFTDNSVDFKSSFIAYGTSVMNLSYPKGTTSQYAMQSFNTSDRTIEASADIFGSFYIGNCSNQPSGDDENRLVFSVLRADQGNVSSTILICEPRYAIHRASVSLTEAETPSGTGVSVNLDPDPNFTLPMVSNWDIAMGFRSALQAAPAKFDEPLTNDRDKNSNPPVGAGSTYDVFFRFLNTTLPHSTTHIHNQQEADFNLMNTLMDTEVFKAHANQLFTSVTAQLAKEYLMIPTNESFIGTSVSTQQRLHVRVVSLRLMEASLGLLVVVVAAIAALASPSGVTRDPSSVGGLSAVLVGSPEFVESVRSTGAQSVTRIARLLSSRLYKSCVDQSADGTARFRIQTIIDLRAGTQEEECYKESGNSNDSVTIKWWQPFSVTLLGRTVLLAVAIAAIVTLELLYRSSQRHGGIADLPSDNARYAYTYVPALGMTIIAALFGSFDSSLRIFQPYRNLRRGRSTAQQSILDDQLGKMSIQALYSSLSKRQFAVSASTLAVLLAPFLSIAVSSLYGLDTFVSQYPVVVRQMNGFDPDLSLPDYYDTRVKDGGSAAAMVMGANLSFPAWTYNELVFPELELGLLPSSTPLNRTAYESGSATLNVIVPDALRATANCSITGIYGYDLTTLFNSSSTYGTYQPYVNVSVPRGCGAPGFSELSEAFLDYPPQASYFAWMQDGVLDGGKSDCHIPLMAVLGHWWTNERPSVLLCKPYMQQVAVNVTFSMPDFSINLQHPPVTIESTATYFSDAAVNATLDGRFQQFVDKSNNLTQFFSTLVHGRDGIPITELAGPSNEQRLINAVDHQYRVLMAQVYNTAMRVSSSSSSPTNGAAYSQMLSGTLTAPNRNRIVQDRASTYVLEGILAAMVICVIISWVYMDTRRVLPKNPCSIAAVASLLAGSEILGQEFLGRGAEWLTDEELWKKFEGWTFSLGWWEQAAGGRRRFGIDVGNADESR</sequence>
<reference evidence="2" key="1">
    <citation type="submission" date="2022-10" db="EMBL/GenBank/DDBJ databases">
        <title>Culturing micro-colonial fungi from biological soil crusts in the Mojave desert and describing Neophaeococcomyces mojavensis, and introducing the new genera and species Taxawa tesnikishii.</title>
        <authorList>
            <person name="Kurbessoian T."/>
            <person name="Stajich J.E."/>
        </authorList>
    </citation>
    <scope>NUCLEOTIDE SEQUENCE</scope>
    <source>
        <strain evidence="2">TK_1</strain>
    </source>
</reference>
<name>A0ABQ9NYM0_9PEZI</name>
<comment type="caution">
    <text evidence="2">The sequence shown here is derived from an EMBL/GenBank/DDBJ whole genome shotgun (WGS) entry which is preliminary data.</text>
</comment>
<evidence type="ECO:0000313" key="2">
    <source>
        <dbReference type="EMBL" id="KAJ9666806.1"/>
    </source>
</evidence>
<feature type="transmembrane region" description="Helical" evidence="1">
    <location>
        <begin position="27"/>
        <end position="45"/>
    </location>
</feature>
<dbReference type="Proteomes" id="UP001172684">
    <property type="component" value="Unassembled WGS sequence"/>
</dbReference>
<feature type="transmembrane region" description="Helical" evidence="1">
    <location>
        <begin position="992"/>
        <end position="1012"/>
    </location>
</feature>
<feature type="transmembrane region" description="Helical" evidence="1">
    <location>
        <begin position="629"/>
        <end position="654"/>
    </location>
</feature>
<accession>A0ABQ9NYM0</accession>
<keyword evidence="3" id="KW-1185">Reference proteome</keyword>
<dbReference type="EMBL" id="JAPDRL010000016">
    <property type="protein sequence ID" value="KAJ9666806.1"/>
    <property type="molecule type" value="Genomic_DNA"/>
</dbReference>
<keyword evidence="1" id="KW-0812">Transmembrane</keyword>